<dbReference type="GO" id="GO:0032259">
    <property type="term" value="P:methylation"/>
    <property type="evidence" value="ECO:0007669"/>
    <property type="project" value="UniProtKB-KW"/>
</dbReference>
<sequence length="309" mass="34192">MDSSHPRGRLSADELIRCLTPRTGLRPCSLDLSLPPRYRSRFPPRGCRTPAAPHPHPWLMLDLALEEKLDELDPLRHLRDDADPDEDGSVRIVPVQPPSIRNQSIELSFHRAPAIQGHTEVPAPITVNLSVDASPGCGGITWPAGEVLSSYITRKGSLKGKVVLELGSGTGLVGLVAGHLGARVWITDQAPLLDIMKRNVDLNKLADSVTVAELNWGEPIPDSIPTPDLILAADCVYFEPAFPLLVQTLTDLVADASTEVLFCYKKRRKADKRFFTLLKKAFIWDPITDDPQREVYSRDAISLLRLLRK</sequence>
<keyword evidence="1" id="KW-0949">S-adenosyl-L-methionine</keyword>
<name>A0A5K1K1C2_9APHY</name>
<keyword evidence="1" id="KW-0489">Methyltransferase</keyword>
<dbReference type="EMBL" id="LR726734">
    <property type="protein sequence ID" value="VWO98118.1"/>
    <property type="molecule type" value="Genomic_DNA"/>
</dbReference>
<dbReference type="InterPro" id="IPR033684">
    <property type="entry name" value="EFM6"/>
</dbReference>
<comment type="subcellular location">
    <subcellularLocation>
        <location evidence="1">Cytoplasm</location>
    </subcellularLocation>
</comment>
<keyword evidence="1" id="KW-0963">Cytoplasm</keyword>
<dbReference type="InterPro" id="IPR029063">
    <property type="entry name" value="SAM-dependent_MTases_sf"/>
</dbReference>
<feature type="binding site" evidence="1">
    <location>
        <position position="233"/>
    </location>
    <ligand>
        <name>S-adenosyl-L-methionine</name>
        <dbReference type="ChEBI" id="CHEBI:59789"/>
    </ligand>
</feature>
<dbReference type="SUPFAM" id="SSF53335">
    <property type="entry name" value="S-adenosyl-L-methionine-dependent methyltransferases"/>
    <property type="match status" value="1"/>
</dbReference>
<proteinExistence type="inferred from homology"/>
<organism evidence="2">
    <name type="scientific">Ganoderma boninense</name>
    <dbReference type="NCBI Taxonomy" id="34458"/>
    <lineage>
        <taxon>Eukaryota</taxon>
        <taxon>Fungi</taxon>
        <taxon>Dikarya</taxon>
        <taxon>Basidiomycota</taxon>
        <taxon>Agaricomycotina</taxon>
        <taxon>Agaricomycetes</taxon>
        <taxon>Polyporales</taxon>
        <taxon>Polyporaceae</taxon>
        <taxon>Ganoderma</taxon>
    </lineage>
</organism>
<feature type="binding site" evidence="1">
    <location>
        <position position="216"/>
    </location>
    <ligand>
        <name>S-adenosyl-L-methionine</name>
        <dbReference type="ChEBI" id="CHEBI:59789"/>
    </ligand>
</feature>
<dbReference type="Gene3D" id="3.40.50.150">
    <property type="entry name" value="Vaccinia Virus protein VP39"/>
    <property type="match status" value="1"/>
</dbReference>
<feature type="binding site" evidence="1">
    <location>
        <position position="188"/>
    </location>
    <ligand>
        <name>S-adenosyl-L-methionine</name>
        <dbReference type="ChEBI" id="CHEBI:59789"/>
    </ligand>
</feature>
<evidence type="ECO:0000256" key="1">
    <source>
        <dbReference type="HAMAP-Rule" id="MF_03198"/>
    </source>
</evidence>
<dbReference type="Pfam" id="PF10294">
    <property type="entry name" value="Methyltransf_16"/>
    <property type="match status" value="1"/>
</dbReference>
<keyword evidence="1" id="KW-0808">Transferase</keyword>
<comment type="similarity">
    <text evidence="1">Belongs to the class I-like SAM-binding methyltransferase superfamily. METTL21 family. EFM6 subfamily.</text>
</comment>
<dbReference type="AlphaFoldDB" id="A0A5K1K1C2"/>
<dbReference type="GO" id="GO:0016279">
    <property type="term" value="F:protein-lysine N-methyltransferase activity"/>
    <property type="evidence" value="ECO:0007669"/>
    <property type="project" value="UniProtKB-UniRule"/>
</dbReference>
<dbReference type="EC" id="2.1.1.-" evidence="1"/>
<dbReference type="HAMAP" id="MF_03198">
    <property type="entry name" value="Methyltr_EFM6"/>
    <property type="match status" value="1"/>
</dbReference>
<accession>A0A5K1K1C2</accession>
<feature type="binding site" evidence="1">
    <location>
        <begin position="167"/>
        <end position="169"/>
    </location>
    <ligand>
        <name>S-adenosyl-L-methionine</name>
        <dbReference type="ChEBI" id="CHEBI:59789"/>
    </ligand>
</feature>
<dbReference type="GO" id="GO:0005737">
    <property type="term" value="C:cytoplasm"/>
    <property type="evidence" value="ECO:0007669"/>
    <property type="project" value="UniProtKB-SubCell"/>
</dbReference>
<reference evidence="2" key="1">
    <citation type="submission" date="2019-10" db="EMBL/GenBank/DDBJ databases">
        <authorList>
            <person name="Nor Muhammad N."/>
        </authorList>
    </citation>
    <scope>NUCLEOTIDE SEQUENCE</scope>
</reference>
<comment type="function">
    <text evidence="1">S-adenosyl-L-methionine-dependent protein-lysine N-methyltransferase that methylates elongation factor 1-alpha.</text>
</comment>
<feature type="binding site" evidence="1">
    <location>
        <position position="142"/>
    </location>
    <ligand>
        <name>S-adenosyl-L-methionine</name>
        <dbReference type="ChEBI" id="CHEBI:59789"/>
    </ligand>
</feature>
<dbReference type="CDD" id="cd02440">
    <property type="entry name" value="AdoMet_MTases"/>
    <property type="match status" value="1"/>
</dbReference>
<protein>
    <recommendedName>
        <fullName evidence="1">Protein-lysine N-methyltransferase EFM6</fullName>
        <ecNumber evidence="1">2.1.1.-</ecNumber>
    </recommendedName>
    <alternativeName>
        <fullName evidence="1">Elongation factor methyltransferase 6</fullName>
    </alternativeName>
</protein>
<dbReference type="PANTHER" id="PTHR14614:SF132">
    <property type="entry name" value="PROTEIN-LYSINE METHYLTRANSFERASE C42C1.13"/>
    <property type="match status" value="1"/>
</dbReference>
<dbReference type="PANTHER" id="PTHR14614">
    <property type="entry name" value="HEPATOCELLULAR CARCINOMA-ASSOCIATED ANTIGEN"/>
    <property type="match status" value="1"/>
</dbReference>
<evidence type="ECO:0000313" key="2">
    <source>
        <dbReference type="EMBL" id="VWO98118.1"/>
    </source>
</evidence>
<dbReference type="InterPro" id="IPR019410">
    <property type="entry name" value="Methyltransf_16"/>
</dbReference>
<gene>
    <name evidence="2" type="primary">P40086</name>
    <name evidence="1" type="synonym">EFM6</name>
</gene>